<dbReference type="InterPro" id="IPR034746">
    <property type="entry name" value="POTRA"/>
</dbReference>
<feature type="domain" description="POTRA" evidence="10">
    <location>
        <begin position="73"/>
        <end position="148"/>
    </location>
</feature>
<dbReference type="PANTHER" id="PTHR34597:SF1">
    <property type="entry name" value="HEME_HEMOPEXIN TRANSPORTER PROTEIN HUXB"/>
    <property type="match status" value="1"/>
</dbReference>
<dbReference type="Gene3D" id="2.40.160.50">
    <property type="entry name" value="membrane protein fhac: a member of the omp85/tpsb transporter family"/>
    <property type="match status" value="1"/>
</dbReference>
<dbReference type="PROSITE" id="PS51779">
    <property type="entry name" value="POTRA"/>
    <property type="match status" value="1"/>
</dbReference>
<evidence type="ECO:0000256" key="3">
    <source>
        <dbReference type="ARBA" id="ARBA00022448"/>
    </source>
</evidence>
<evidence type="ECO:0000256" key="2">
    <source>
        <dbReference type="ARBA" id="ARBA00009055"/>
    </source>
</evidence>
<dbReference type="EMBL" id="JANUGW010000003">
    <property type="protein sequence ID" value="MCS0581017.1"/>
    <property type="molecule type" value="Genomic_DNA"/>
</dbReference>
<dbReference type="Pfam" id="PF03865">
    <property type="entry name" value="ShlB"/>
    <property type="match status" value="1"/>
</dbReference>
<evidence type="ECO:0000256" key="5">
    <source>
        <dbReference type="ARBA" id="ARBA00022692"/>
    </source>
</evidence>
<evidence type="ECO:0000256" key="1">
    <source>
        <dbReference type="ARBA" id="ARBA00004442"/>
    </source>
</evidence>
<evidence type="ECO:0000313" key="12">
    <source>
        <dbReference type="Proteomes" id="UP001204151"/>
    </source>
</evidence>
<comment type="caution">
    <text evidence="11">The sequence shown here is derived from an EMBL/GenBank/DDBJ whole genome shotgun (WGS) entry which is preliminary data.</text>
</comment>
<reference evidence="11 12" key="1">
    <citation type="submission" date="2022-08" db="EMBL/GenBank/DDBJ databases">
        <title>Reclassification of Massilia species as members of the genera Telluria, Duganella, Pseudoduganella, Mokoshia gen. nov. and Zemynaea gen. nov. using orthogonal and non-orthogonal genome-based approaches.</title>
        <authorList>
            <person name="Bowman J.P."/>
        </authorList>
    </citation>
    <scope>NUCLEOTIDE SEQUENCE [LARGE SCALE GENOMIC DNA]</scope>
    <source>
        <strain evidence="11 12">JCM 31316</strain>
    </source>
</reference>
<name>A0ABT1ZM78_9BURK</name>
<evidence type="ECO:0000313" key="11">
    <source>
        <dbReference type="EMBL" id="MCS0581017.1"/>
    </source>
</evidence>
<keyword evidence="7" id="KW-0472">Membrane</keyword>
<evidence type="ECO:0000256" key="4">
    <source>
        <dbReference type="ARBA" id="ARBA00022452"/>
    </source>
</evidence>
<protein>
    <submittedName>
        <fullName evidence="11">ShlB/FhaC/HecB family hemolysin secretion/activation protein</fullName>
    </submittedName>
</protein>
<keyword evidence="6" id="KW-0653">Protein transport</keyword>
<comment type="subcellular location">
    <subcellularLocation>
        <location evidence="1">Cell outer membrane</location>
    </subcellularLocation>
</comment>
<feature type="signal peptide" evidence="9">
    <location>
        <begin position="1"/>
        <end position="27"/>
    </location>
</feature>
<accession>A0ABT1ZM78</accession>
<dbReference type="PANTHER" id="PTHR34597">
    <property type="entry name" value="SLR1661 PROTEIN"/>
    <property type="match status" value="1"/>
</dbReference>
<evidence type="ECO:0000256" key="7">
    <source>
        <dbReference type="ARBA" id="ARBA00023136"/>
    </source>
</evidence>
<dbReference type="InterPro" id="IPR005565">
    <property type="entry name" value="Hemolysn_activator_HlyB_C"/>
</dbReference>
<keyword evidence="5" id="KW-0812">Transmembrane</keyword>
<dbReference type="RefSeq" id="WP_258815640.1">
    <property type="nucleotide sequence ID" value="NZ_JANUGW010000003.1"/>
</dbReference>
<dbReference type="Proteomes" id="UP001204151">
    <property type="component" value="Unassembled WGS sequence"/>
</dbReference>
<organism evidence="11 12">
    <name type="scientific">Massilia pinisoli</name>
    <dbReference type="NCBI Taxonomy" id="1772194"/>
    <lineage>
        <taxon>Bacteria</taxon>
        <taxon>Pseudomonadati</taxon>
        <taxon>Pseudomonadota</taxon>
        <taxon>Betaproteobacteria</taxon>
        <taxon>Burkholderiales</taxon>
        <taxon>Oxalobacteraceae</taxon>
        <taxon>Telluria group</taxon>
        <taxon>Massilia</taxon>
    </lineage>
</organism>
<keyword evidence="8" id="KW-0998">Cell outer membrane</keyword>
<dbReference type="InterPro" id="IPR013686">
    <property type="entry name" value="Polypept-transport_assoc_ShlB"/>
</dbReference>
<comment type="similarity">
    <text evidence="2">Belongs to the TPS (TC 1.B.20) family.</text>
</comment>
<dbReference type="InterPro" id="IPR051544">
    <property type="entry name" value="TPS_OM_transporter"/>
</dbReference>
<evidence type="ECO:0000256" key="6">
    <source>
        <dbReference type="ARBA" id="ARBA00022927"/>
    </source>
</evidence>
<dbReference type="Pfam" id="PF08479">
    <property type="entry name" value="POTRA_2"/>
    <property type="match status" value="1"/>
</dbReference>
<dbReference type="Gene3D" id="3.10.20.310">
    <property type="entry name" value="membrane protein fhac"/>
    <property type="match status" value="1"/>
</dbReference>
<keyword evidence="3" id="KW-0813">Transport</keyword>
<keyword evidence="12" id="KW-1185">Reference proteome</keyword>
<feature type="chain" id="PRO_5045956594" evidence="9">
    <location>
        <begin position="28"/>
        <end position="563"/>
    </location>
</feature>
<keyword evidence="9" id="KW-0732">Signal</keyword>
<evidence type="ECO:0000259" key="10">
    <source>
        <dbReference type="PROSITE" id="PS51779"/>
    </source>
</evidence>
<evidence type="ECO:0000256" key="9">
    <source>
        <dbReference type="SAM" id="SignalP"/>
    </source>
</evidence>
<sequence length="563" mass="58511">MTLANQPRLLLTPLAAALLLAATGAHADQAGVPNAGEILRQLQPAAPAAPPSNQPGLQVRQADSGAAPASVPFAVKTVRIVGNTGFSTDTLHALVADAEGRTMTLAALQALAGRITDYYQRHGFPLSRAIIPAQKIADGTVTIEVLEARYGKVAVNNGSRVNDTLLAATAAPLQSGQPIANRELDRVLLLLSDIPGVTVNAVLKPGAEVGTSDIDVVMGQSASSAATLAADNYGNRYIGRARVGASIDVFSPLHHGDVLGISVISTGTDMNYGRLAYDTLLDGGGDRIGVSYSFVHYKLGGEVSALDAHGTAGVASAWIRHPLLRSKTANAYVQAQYDDKRLRDRVGVTDTRTDRTLGNWVLTLNGDVRDDVLAGGVTVWNVAWTAGRTGFDDAAAGEADAASARTRGGFSKWNANVSRIQSVGGHDTLYLNAAAQWADANLDSAEKMTVGGPYTVRAYDVGAVSSDTGAFASAELRHDFGTSAAGRWQAAAFVEGAHVKINRHPWTAADNTASLSGAGLGLIWDGPNGWRASLSVAAPIGAKSALLASTSSVRAWAIVNKPF</sequence>
<proteinExistence type="inferred from homology"/>
<gene>
    <name evidence="11" type="ORF">NX784_05395</name>
</gene>
<keyword evidence="4" id="KW-1134">Transmembrane beta strand</keyword>
<evidence type="ECO:0000256" key="8">
    <source>
        <dbReference type="ARBA" id="ARBA00023237"/>
    </source>
</evidence>